<evidence type="ECO:0000256" key="4">
    <source>
        <dbReference type="ARBA" id="ARBA00006831"/>
    </source>
</evidence>
<dbReference type="GO" id="GO:0035721">
    <property type="term" value="P:intraciliary retrograde transport"/>
    <property type="evidence" value="ECO:0007669"/>
    <property type="project" value="InterPro"/>
</dbReference>
<keyword evidence="6" id="KW-0217">Developmental protein</keyword>
<evidence type="ECO:0000256" key="16">
    <source>
        <dbReference type="SAM" id="MobiDB-lite"/>
    </source>
</evidence>
<dbReference type="Proteomes" id="UP001497623">
    <property type="component" value="Unassembled WGS sequence"/>
</dbReference>
<dbReference type="InterPro" id="IPR027417">
    <property type="entry name" value="P-loop_NTPase"/>
</dbReference>
<evidence type="ECO:0000256" key="13">
    <source>
        <dbReference type="ARBA" id="ARBA00023212"/>
    </source>
</evidence>
<evidence type="ECO:0000256" key="7">
    <source>
        <dbReference type="ARBA" id="ARBA00022490"/>
    </source>
</evidence>
<name>A0AAV2QMS4_MEGNR</name>
<feature type="coiled-coil region" evidence="15">
    <location>
        <begin position="149"/>
        <end position="176"/>
    </location>
</feature>
<dbReference type="GO" id="GO:0005868">
    <property type="term" value="C:cytoplasmic dynein complex"/>
    <property type="evidence" value="ECO:0007669"/>
    <property type="project" value="InterPro"/>
</dbReference>
<evidence type="ECO:0000256" key="1">
    <source>
        <dbReference type="ARBA" id="ARBA00004120"/>
    </source>
</evidence>
<proteinExistence type="inferred from homology"/>
<evidence type="ECO:0000256" key="5">
    <source>
        <dbReference type="ARBA" id="ARBA00018863"/>
    </source>
</evidence>
<evidence type="ECO:0000256" key="3">
    <source>
        <dbReference type="ARBA" id="ARBA00004430"/>
    </source>
</evidence>
<comment type="subcellular location">
    <subcellularLocation>
        <location evidence="3">Cytoplasm</location>
        <location evidence="3">Cytoskeleton</location>
        <location evidence="3">Cilium axoneme</location>
    </subcellularLocation>
    <subcellularLocation>
        <location evidence="1">Cytoplasm</location>
        <location evidence="1">Cytoskeleton</location>
        <location evidence="1">Cilium basal body</location>
    </subcellularLocation>
    <subcellularLocation>
        <location evidence="2">Cytoplasm</location>
        <location evidence="2">Cytoskeleton</location>
        <location evidence="2">Microtubule organizing center</location>
        <location evidence="2">Centrosome</location>
    </subcellularLocation>
</comment>
<keyword evidence="13" id="KW-0206">Cytoskeleton</keyword>
<evidence type="ECO:0000256" key="15">
    <source>
        <dbReference type="SAM" id="Coils"/>
    </source>
</evidence>
<accession>A0AAV2QMS4</accession>
<keyword evidence="9" id="KW-0970">Cilium biogenesis/degradation</keyword>
<keyword evidence="15" id="KW-0175">Coiled coil</keyword>
<evidence type="ECO:0000256" key="14">
    <source>
        <dbReference type="ARBA" id="ARBA00023273"/>
    </source>
</evidence>
<dbReference type="SUPFAM" id="SSF52540">
    <property type="entry name" value="P-loop containing nucleoside triphosphate hydrolases"/>
    <property type="match status" value="1"/>
</dbReference>
<keyword evidence="12" id="KW-0505">Motor protein</keyword>
<keyword evidence="11" id="KW-0969">Cilium</keyword>
<evidence type="ECO:0000256" key="10">
    <source>
        <dbReference type="ARBA" id="ARBA00023017"/>
    </source>
</evidence>
<keyword evidence="7" id="KW-0963">Cytoplasm</keyword>
<dbReference type="InterPro" id="IPR040045">
    <property type="entry name" value="DYNC2LI1"/>
</dbReference>
<keyword evidence="14" id="KW-0966">Cell projection</keyword>
<keyword evidence="8" id="KW-0493">Microtubule</keyword>
<dbReference type="Gene3D" id="3.40.50.300">
    <property type="entry name" value="P-loop containing nucleotide triphosphate hydrolases"/>
    <property type="match status" value="1"/>
</dbReference>
<sequence length="363" mass="40697">MVTSASARHSASERPRPRSSIWDAAVAEAKRRRANTSVKDDKAPRESTLLLIGSKGAGKTTLLQRFLDKEEAPRKTLALEYTYGRKSGKTLVKDVCHLWELGGGSTFTSLLQTPINLRVFPFLTAIIMLDLSRPEALWNDMETLLQAIKTEVSRVLNSAEAKQTDLEEQLMEQQWRRLGSDHQDREHMSPLPIPLVIVGGKYDVFQDMEPEGKKLIAKALRFMAHIHGASLQFFSAKDAGLIKKAKELLSHHGFNTQDSKSLSQDYNKPLLIPAGSDSLTGITGSVDETQASLTVEAWRHTFTARFPQETDQKSSIIPEDPTKDPAYIEPDIDNLRAQKDEELERIRRQVGHSSTRWADLDIS</sequence>
<dbReference type="GO" id="GO:0035735">
    <property type="term" value="P:intraciliary transport involved in cilium assembly"/>
    <property type="evidence" value="ECO:0007669"/>
    <property type="project" value="InterPro"/>
</dbReference>
<dbReference type="PANTHER" id="PTHR13236">
    <property type="entry name" value="DYNEIN 2 LIGHT INTERMEDIATE CHAIN, ISOFORM 2"/>
    <property type="match status" value="1"/>
</dbReference>
<organism evidence="17 18">
    <name type="scientific">Meganyctiphanes norvegica</name>
    <name type="common">Northern krill</name>
    <name type="synonym">Thysanopoda norvegica</name>
    <dbReference type="NCBI Taxonomy" id="48144"/>
    <lineage>
        <taxon>Eukaryota</taxon>
        <taxon>Metazoa</taxon>
        <taxon>Ecdysozoa</taxon>
        <taxon>Arthropoda</taxon>
        <taxon>Crustacea</taxon>
        <taxon>Multicrustacea</taxon>
        <taxon>Malacostraca</taxon>
        <taxon>Eumalacostraca</taxon>
        <taxon>Eucarida</taxon>
        <taxon>Euphausiacea</taxon>
        <taxon>Euphausiidae</taxon>
        <taxon>Meganyctiphanes</taxon>
    </lineage>
</organism>
<keyword evidence="18" id="KW-1185">Reference proteome</keyword>
<dbReference type="AlphaFoldDB" id="A0AAV2QMS4"/>
<dbReference type="GO" id="GO:0005874">
    <property type="term" value="C:microtubule"/>
    <property type="evidence" value="ECO:0007669"/>
    <property type="project" value="UniProtKB-KW"/>
</dbReference>
<protein>
    <recommendedName>
        <fullName evidence="5">Cytoplasmic dynein 2 light intermediate chain 1</fullName>
    </recommendedName>
</protein>
<dbReference type="InterPro" id="IPR022780">
    <property type="entry name" value="Dynein_light_int_chain"/>
</dbReference>
<dbReference type="EMBL" id="CAXKWB010007803">
    <property type="protein sequence ID" value="CAL4088469.1"/>
    <property type="molecule type" value="Genomic_DNA"/>
</dbReference>
<evidence type="ECO:0000256" key="2">
    <source>
        <dbReference type="ARBA" id="ARBA00004300"/>
    </source>
</evidence>
<evidence type="ECO:0000313" key="18">
    <source>
        <dbReference type="Proteomes" id="UP001497623"/>
    </source>
</evidence>
<dbReference type="PANTHER" id="PTHR13236:SF0">
    <property type="entry name" value="CYTOPLASMIC DYNEIN 2 LIGHT INTERMEDIATE CHAIN 1"/>
    <property type="match status" value="1"/>
</dbReference>
<evidence type="ECO:0000256" key="11">
    <source>
        <dbReference type="ARBA" id="ARBA00023069"/>
    </source>
</evidence>
<comment type="similarity">
    <text evidence="4">Belongs to the dynein light intermediate chain family.</text>
</comment>
<feature type="region of interest" description="Disordered" evidence="16">
    <location>
        <begin position="1"/>
        <end position="23"/>
    </location>
</feature>
<evidence type="ECO:0000256" key="9">
    <source>
        <dbReference type="ARBA" id="ARBA00022794"/>
    </source>
</evidence>
<gene>
    <name evidence="17" type="ORF">MNOR_LOCUS13563</name>
</gene>
<evidence type="ECO:0000256" key="12">
    <source>
        <dbReference type="ARBA" id="ARBA00023175"/>
    </source>
</evidence>
<dbReference type="GO" id="GO:0045504">
    <property type="term" value="F:dynein heavy chain binding"/>
    <property type="evidence" value="ECO:0007669"/>
    <property type="project" value="TreeGrafter"/>
</dbReference>
<feature type="region of interest" description="Disordered" evidence="16">
    <location>
        <begin position="309"/>
        <end position="329"/>
    </location>
</feature>
<reference evidence="17 18" key="1">
    <citation type="submission" date="2024-05" db="EMBL/GenBank/DDBJ databases">
        <authorList>
            <person name="Wallberg A."/>
        </authorList>
    </citation>
    <scope>NUCLEOTIDE SEQUENCE [LARGE SCALE GENOMIC DNA]</scope>
</reference>
<evidence type="ECO:0000313" key="17">
    <source>
        <dbReference type="EMBL" id="CAL4088469.1"/>
    </source>
</evidence>
<evidence type="ECO:0000256" key="6">
    <source>
        <dbReference type="ARBA" id="ARBA00022473"/>
    </source>
</evidence>
<dbReference type="GO" id="GO:0005930">
    <property type="term" value="C:axoneme"/>
    <property type="evidence" value="ECO:0007669"/>
    <property type="project" value="UniProtKB-SubCell"/>
</dbReference>
<dbReference type="GO" id="GO:0036064">
    <property type="term" value="C:ciliary basal body"/>
    <property type="evidence" value="ECO:0007669"/>
    <property type="project" value="TreeGrafter"/>
</dbReference>
<comment type="caution">
    <text evidence="17">The sequence shown here is derived from an EMBL/GenBank/DDBJ whole genome shotgun (WGS) entry which is preliminary data.</text>
</comment>
<dbReference type="GO" id="GO:0005813">
    <property type="term" value="C:centrosome"/>
    <property type="evidence" value="ECO:0007669"/>
    <property type="project" value="UniProtKB-SubCell"/>
</dbReference>
<evidence type="ECO:0000256" key="8">
    <source>
        <dbReference type="ARBA" id="ARBA00022701"/>
    </source>
</evidence>
<dbReference type="Pfam" id="PF05783">
    <property type="entry name" value="DLIC"/>
    <property type="match status" value="1"/>
</dbReference>
<dbReference type="PRINTS" id="PR00449">
    <property type="entry name" value="RASTRNSFRMNG"/>
</dbReference>
<keyword evidence="10" id="KW-0243">Dynein</keyword>